<dbReference type="PANTHER" id="PTHR34981:SF1">
    <property type="entry name" value="CELL DIVISION PROTEIN ZAPA"/>
    <property type="match status" value="1"/>
</dbReference>
<dbReference type="InterPro" id="IPR036192">
    <property type="entry name" value="Cell_div_ZapA-like_sf"/>
</dbReference>
<evidence type="ECO:0000313" key="13">
    <source>
        <dbReference type="Proteomes" id="UP001432180"/>
    </source>
</evidence>
<evidence type="ECO:0000313" key="12">
    <source>
        <dbReference type="EMBL" id="WPL15441.1"/>
    </source>
</evidence>
<evidence type="ECO:0000256" key="5">
    <source>
        <dbReference type="ARBA" id="ARBA00022618"/>
    </source>
</evidence>
<comment type="subunit">
    <text evidence="10">Homodimer. Interacts with FtsZ.</text>
</comment>
<dbReference type="Proteomes" id="UP001432180">
    <property type="component" value="Chromosome"/>
</dbReference>
<evidence type="ECO:0000256" key="3">
    <source>
        <dbReference type="ARBA" id="ARBA00015195"/>
    </source>
</evidence>
<evidence type="ECO:0000256" key="6">
    <source>
        <dbReference type="ARBA" id="ARBA00023054"/>
    </source>
</evidence>
<keyword evidence="4" id="KW-0963">Cytoplasm</keyword>
<dbReference type="PANTHER" id="PTHR34981">
    <property type="entry name" value="CELL DIVISION PROTEIN ZAPA"/>
    <property type="match status" value="1"/>
</dbReference>
<evidence type="ECO:0000256" key="10">
    <source>
        <dbReference type="ARBA" id="ARBA00026068"/>
    </source>
</evidence>
<evidence type="ECO:0000256" key="8">
    <source>
        <dbReference type="ARBA" id="ARBA00023306"/>
    </source>
</evidence>
<name>A0ABZ0S2F4_9GAMM</name>
<organism evidence="12 13">
    <name type="scientific">Thiorhodovibrio winogradskyi</name>
    <dbReference type="NCBI Taxonomy" id="77007"/>
    <lineage>
        <taxon>Bacteria</taxon>
        <taxon>Pseudomonadati</taxon>
        <taxon>Pseudomonadota</taxon>
        <taxon>Gammaproteobacteria</taxon>
        <taxon>Chromatiales</taxon>
        <taxon>Chromatiaceae</taxon>
        <taxon>Thiorhodovibrio</taxon>
    </lineage>
</organism>
<keyword evidence="13" id="KW-1185">Reference proteome</keyword>
<comment type="similarity">
    <text evidence="2">Belongs to the ZapA family. Type 1 subfamily.</text>
</comment>
<keyword evidence="7" id="KW-0717">Septation</keyword>
<evidence type="ECO:0000256" key="9">
    <source>
        <dbReference type="ARBA" id="ARBA00024910"/>
    </source>
</evidence>
<comment type="subcellular location">
    <subcellularLocation>
        <location evidence="1">Cytoplasm</location>
    </subcellularLocation>
</comment>
<sequence length="102" mass="11410">MSEDHPTPVTVQILEKEYRISCAPEERPGLLESARILDERMRQVRKSGRVLGGDRIAVMAALNLIYELMHERDQQTQVASRLKGLQERVSHAVTGESGTPTA</sequence>
<dbReference type="InterPro" id="IPR007838">
    <property type="entry name" value="Cell_div_ZapA-like"/>
</dbReference>
<gene>
    <name evidence="12" type="primary">zapA</name>
    <name evidence="12" type="ORF">Thiowin_00337</name>
</gene>
<dbReference type="Pfam" id="PF05164">
    <property type="entry name" value="ZapA"/>
    <property type="match status" value="1"/>
</dbReference>
<evidence type="ECO:0000256" key="1">
    <source>
        <dbReference type="ARBA" id="ARBA00004496"/>
    </source>
</evidence>
<accession>A0ABZ0S2F4</accession>
<keyword evidence="8" id="KW-0131">Cell cycle</keyword>
<dbReference type="InterPro" id="IPR042233">
    <property type="entry name" value="Cell_div_ZapA_N"/>
</dbReference>
<reference evidence="12 13" key="1">
    <citation type="journal article" date="2023" name="Microorganisms">
        <title>Thiorhodovibrio frisius and Trv. litoralis spp. nov., Two Novel Members from a Clade of Fastidious Purple Sulfur Bacteria That Exhibit Unique Red-Shifted Light-Harvesting Capabilities.</title>
        <authorList>
            <person name="Methner A."/>
            <person name="Kuzyk S.B."/>
            <person name="Petersen J."/>
            <person name="Bauer S."/>
            <person name="Brinkmann H."/>
            <person name="Sichau K."/>
            <person name="Wanner G."/>
            <person name="Wolf J."/>
            <person name="Neumann-Schaal M."/>
            <person name="Henke P."/>
            <person name="Tank M."/>
            <person name="Sproer C."/>
            <person name="Bunk B."/>
            <person name="Overmann J."/>
        </authorList>
    </citation>
    <scope>NUCLEOTIDE SEQUENCE [LARGE SCALE GENOMIC DNA]</scope>
    <source>
        <strain evidence="12 13">DSM 6702</strain>
    </source>
</reference>
<evidence type="ECO:0000256" key="7">
    <source>
        <dbReference type="ARBA" id="ARBA00023210"/>
    </source>
</evidence>
<comment type="function">
    <text evidence="9">Activator of cell division through the inhibition of FtsZ GTPase activity, therefore promoting FtsZ assembly into bundles of protofilaments necessary for the formation of the division Z ring. It is recruited early at mid-cell but it is not essential for cell division.</text>
</comment>
<evidence type="ECO:0000256" key="11">
    <source>
        <dbReference type="ARBA" id="ARBA00033158"/>
    </source>
</evidence>
<evidence type="ECO:0000256" key="2">
    <source>
        <dbReference type="ARBA" id="ARBA00010074"/>
    </source>
</evidence>
<keyword evidence="6" id="KW-0175">Coiled coil</keyword>
<proteinExistence type="inferred from homology"/>
<dbReference type="EMBL" id="CP121472">
    <property type="protein sequence ID" value="WPL15441.1"/>
    <property type="molecule type" value="Genomic_DNA"/>
</dbReference>
<dbReference type="RefSeq" id="WP_328986015.1">
    <property type="nucleotide sequence ID" value="NZ_CP121472.1"/>
</dbReference>
<dbReference type="SUPFAM" id="SSF102829">
    <property type="entry name" value="Cell division protein ZapA-like"/>
    <property type="match status" value="1"/>
</dbReference>
<evidence type="ECO:0000256" key="4">
    <source>
        <dbReference type="ARBA" id="ARBA00022490"/>
    </source>
</evidence>
<keyword evidence="5" id="KW-0132">Cell division</keyword>
<dbReference type="Gene3D" id="1.20.5.50">
    <property type="match status" value="1"/>
</dbReference>
<dbReference type="Gene3D" id="3.30.160.880">
    <property type="entry name" value="Cell division protein ZapA protomer, N-terminal domain"/>
    <property type="match status" value="1"/>
</dbReference>
<protein>
    <recommendedName>
        <fullName evidence="3">Cell division protein ZapA</fullName>
    </recommendedName>
    <alternativeName>
        <fullName evidence="11">Z ring-associated protein ZapA</fullName>
    </alternativeName>
</protein>